<reference evidence="2" key="2">
    <citation type="submission" date="2020-10" db="UniProtKB">
        <authorList>
            <consortium name="WormBaseParasite"/>
        </authorList>
    </citation>
    <scope>IDENTIFICATION</scope>
</reference>
<organism evidence="1 2">
    <name type="scientific">Panagrellus redivivus</name>
    <name type="common">Microworm</name>
    <dbReference type="NCBI Taxonomy" id="6233"/>
    <lineage>
        <taxon>Eukaryota</taxon>
        <taxon>Metazoa</taxon>
        <taxon>Ecdysozoa</taxon>
        <taxon>Nematoda</taxon>
        <taxon>Chromadorea</taxon>
        <taxon>Rhabditida</taxon>
        <taxon>Tylenchina</taxon>
        <taxon>Panagrolaimomorpha</taxon>
        <taxon>Panagrolaimoidea</taxon>
        <taxon>Panagrolaimidae</taxon>
        <taxon>Panagrellus</taxon>
    </lineage>
</organism>
<proteinExistence type="predicted"/>
<evidence type="ECO:0000313" key="1">
    <source>
        <dbReference type="Proteomes" id="UP000492821"/>
    </source>
</evidence>
<keyword evidence="1" id="KW-1185">Reference proteome</keyword>
<reference evidence="1" key="1">
    <citation type="journal article" date="2013" name="Genetics">
        <title>The draft genome and transcriptome of Panagrellus redivivus are shaped by the harsh demands of a free-living lifestyle.</title>
        <authorList>
            <person name="Srinivasan J."/>
            <person name="Dillman A.R."/>
            <person name="Macchietto M.G."/>
            <person name="Heikkinen L."/>
            <person name="Lakso M."/>
            <person name="Fracchia K.M."/>
            <person name="Antoshechkin I."/>
            <person name="Mortazavi A."/>
            <person name="Wong G."/>
            <person name="Sternberg P.W."/>
        </authorList>
    </citation>
    <scope>NUCLEOTIDE SEQUENCE [LARGE SCALE GENOMIC DNA]</scope>
    <source>
        <strain evidence="1">MT8872</strain>
    </source>
</reference>
<dbReference type="Proteomes" id="UP000492821">
    <property type="component" value="Unassembled WGS sequence"/>
</dbReference>
<dbReference type="WBParaSite" id="Pan_g16446.t1">
    <property type="protein sequence ID" value="Pan_g16446.t1"/>
    <property type="gene ID" value="Pan_g16446"/>
</dbReference>
<dbReference type="AlphaFoldDB" id="A0A7E4V4K4"/>
<accession>A0A7E4V4K4</accession>
<protein>
    <submittedName>
        <fullName evidence="2">Secreted protein</fullName>
    </submittedName>
</protein>
<name>A0A7E4V4K4_PANRE</name>
<evidence type="ECO:0000313" key="2">
    <source>
        <dbReference type="WBParaSite" id="Pan_g16446.t1"/>
    </source>
</evidence>
<sequence length="85" mass="9482">MPSSTQHFVLDFLQQQSSYLMVTLLTTAAIVTKLFEEDVTTKFLRRTKAQIADNIAFEILGGFVVVKHGDLGDEGTKPRVRALVQ</sequence>